<evidence type="ECO:0000256" key="1">
    <source>
        <dbReference type="ARBA" id="ARBA00011690"/>
    </source>
</evidence>
<dbReference type="SUPFAM" id="SSF103025">
    <property type="entry name" value="Folate-binding domain"/>
    <property type="match status" value="1"/>
</dbReference>
<dbReference type="AlphaFoldDB" id="A0AAV6ZN54"/>
<proteinExistence type="predicted"/>
<organism evidence="4 5">
    <name type="scientific">Engystomops pustulosus</name>
    <name type="common">Tungara frog</name>
    <name type="synonym">Physalaemus pustulosus</name>
    <dbReference type="NCBI Taxonomy" id="76066"/>
    <lineage>
        <taxon>Eukaryota</taxon>
        <taxon>Metazoa</taxon>
        <taxon>Chordata</taxon>
        <taxon>Craniata</taxon>
        <taxon>Vertebrata</taxon>
        <taxon>Euteleostomi</taxon>
        <taxon>Amphibia</taxon>
        <taxon>Batrachia</taxon>
        <taxon>Anura</taxon>
        <taxon>Neobatrachia</taxon>
        <taxon>Hyloidea</taxon>
        <taxon>Leptodactylidae</taxon>
        <taxon>Leiuperinae</taxon>
        <taxon>Engystomops</taxon>
    </lineage>
</organism>
<dbReference type="Pfam" id="PF01571">
    <property type="entry name" value="GCV_T"/>
    <property type="match status" value="1"/>
</dbReference>
<dbReference type="EMBL" id="WNYA01000338">
    <property type="protein sequence ID" value="KAG8548735.1"/>
    <property type="molecule type" value="Genomic_DNA"/>
</dbReference>
<feature type="domain" description="GCVT N-terminal" evidence="3">
    <location>
        <begin position="1"/>
        <end position="67"/>
    </location>
</feature>
<accession>A0AAV6ZN54</accession>
<evidence type="ECO:0000256" key="2">
    <source>
        <dbReference type="ARBA" id="ARBA00015825"/>
    </source>
</evidence>
<dbReference type="GO" id="GO:0005739">
    <property type="term" value="C:mitochondrion"/>
    <property type="evidence" value="ECO:0007669"/>
    <property type="project" value="TreeGrafter"/>
</dbReference>
<dbReference type="PANTHER" id="PTHR43757:SF16">
    <property type="entry name" value="AMINOMETHYLTRANSFERASE, MITOCHONDRIAL"/>
    <property type="match status" value="1"/>
</dbReference>
<dbReference type="Proteomes" id="UP000824782">
    <property type="component" value="Unassembled WGS sequence"/>
</dbReference>
<sequence length="84" mass="9685">MVAFAGWSLPVQYQDSHMTSHLHTRQRCSLFDVSHMLQTRIHGKDRISFIESLVVGDIAELKPNQARGRSCDYSHRIYRQGAEL</sequence>
<dbReference type="InterPro" id="IPR027266">
    <property type="entry name" value="TrmE/GcvT-like"/>
</dbReference>
<dbReference type="InterPro" id="IPR028896">
    <property type="entry name" value="GcvT/YgfZ/DmdA"/>
</dbReference>
<reference evidence="4" key="1">
    <citation type="thesis" date="2020" institute="ProQuest LLC" country="789 East Eisenhower Parkway, Ann Arbor, MI, USA">
        <title>Comparative Genomics and Chromosome Evolution.</title>
        <authorList>
            <person name="Mudd A.B."/>
        </authorList>
    </citation>
    <scope>NUCLEOTIDE SEQUENCE</scope>
    <source>
        <strain evidence="4">237g6f4</strain>
        <tissue evidence="4">Blood</tissue>
    </source>
</reference>
<name>A0AAV6ZN54_ENGPU</name>
<evidence type="ECO:0000313" key="4">
    <source>
        <dbReference type="EMBL" id="KAG8548735.1"/>
    </source>
</evidence>
<evidence type="ECO:0000313" key="5">
    <source>
        <dbReference type="Proteomes" id="UP000824782"/>
    </source>
</evidence>
<evidence type="ECO:0000259" key="3">
    <source>
        <dbReference type="Pfam" id="PF01571"/>
    </source>
</evidence>
<protein>
    <recommendedName>
        <fullName evidence="2">Aminomethyltransferase, mitochondrial</fullName>
    </recommendedName>
</protein>
<comment type="caution">
    <text evidence="4">The sequence shown here is derived from an EMBL/GenBank/DDBJ whole genome shotgun (WGS) entry which is preliminary data.</text>
</comment>
<gene>
    <name evidence="4" type="ORF">GDO81_024394</name>
</gene>
<dbReference type="PANTHER" id="PTHR43757">
    <property type="entry name" value="AMINOMETHYLTRANSFERASE"/>
    <property type="match status" value="1"/>
</dbReference>
<dbReference type="InterPro" id="IPR006222">
    <property type="entry name" value="GCVT_N"/>
</dbReference>
<dbReference type="Gene3D" id="3.30.1360.120">
    <property type="entry name" value="Probable tRNA modification gtpase trme, domain 1"/>
    <property type="match status" value="1"/>
</dbReference>
<keyword evidence="5" id="KW-1185">Reference proteome</keyword>
<comment type="subunit">
    <text evidence="1">The glycine cleavage system is composed of four proteins: P, T, L and H.</text>
</comment>